<sequence>MKVLQYIQVLLLLTLLGMILVVQLENPLEVRLPFISGGKTTISLGWFLLMTLGMGALYTFFLMLPPYLRSLWAIRSERVRSAEMQKQPAVPAAPLVSDAPDLAPLEGTREP</sequence>
<keyword evidence="2" id="KW-1133">Transmembrane helix</keyword>
<proteinExistence type="predicted"/>
<evidence type="ECO:0008006" key="5">
    <source>
        <dbReference type="Google" id="ProtNLM"/>
    </source>
</evidence>
<feature type="transmembrane region" description="Helical" evidence="2">
    <location>
        <begin position="7"/>
        <end position="24"/>
    </location>
</feature>
<evidence type="ECO:0000256" key="1">
    <source>
        <dbReference type="SAM" id="MobiDB-lite"/>
    </source>
</evidence>
<dbReference type="Proteomes" id="UP000632222">
    <property type="component" value="Unassembled WGS sequence"/>
</dbReference>
<keyword evidence="2" id="KW-0472">Membrane</keyword>
<dbReference type="RefSeq" id="WP_188998832.1">
    <property type="nucleotide sequence ID" value="NZ_BMOD01000001.1"/>
</dbReference>
<evidence type="ECO:0000313" key="4">
    <source>
        <dbReference type="Proteomes" id="UP000632222"/>
    </source>
</evidence>
<evidence type="ECO:0000313" key="3">
    <source>
        <dbReference type="EMBL" id="GGJ20372.1"/>
    </source>
</evidence>
<accession>A0ABQ2CUE9</accession>
<name>A0ABQ2CUE9_9DEIO</name>
<evidence type="ECO:0000256" key="2">
    <source>
        <dbReference type="SAM" id="Phobius"/>
    </source>
</evidence>
<protein>
    <recommendedName>
        <fullName evidence="5">Lipopolysaccharide assembly protein A domain-containing protein</fullName>
    </recommendedName>
</protein>
<dbReference type="EMBL" id="BMOD01000001">
    <property type="protein sequence ID" value="GGJ20372.1"/>
    <property type="molecule type" value="Genomic_DNA"/>
</dbReference>
<comment type="caution">
    <text evidence="3">The sequence shown here is derived from an EMBL/GenBank/DDBJ whole genome shotgun (WGS) entry which is preliminary data.</text>
</comment>
<keyword evidence="2" id="KW-0812">Transmembrane</keyword>
<keyword evidence="4" id="KW-1185">Reference proteome</keyword>
<gene>
    <name evidence="3" type="ORF">GCM10008938_03230</name>
</gene>
<feature type="transmembrane region" description="Helical" evidence="2">
    <location>
        <begin position="44"/>
        <end position="68"/>
    </location>
</feature>
<organism evidence="3 4">
    <name type="scientific">Deinococcus roseus</name>
    <dbReference type="NCBI Taxonomy" id="392414"/>
    <lineage>
        <taxon>Bacteria</taxon>
        <taxon>Thermotogati</taxon>
        <taxon>Deinococcota</taxon>
        <taxon>Deinococci</taxon>
        <taxon>Deinococcales</taxon>
        <taxon>Deinococcaceae</taxon>
        <taxon>Deinococcus</taxon>
    </lineage>
</organism>
<reference evidence="4" key="1">
    <citation type="journal article" date="2019" name="Int. J. Syst. Evol. Microbiol.">
        <title>The Global Catalogue of Microorganisms (GCM) 10K type strain sequencing project: providing services to taxonomists for standard genome sequencing and annotation.</title>
        <authorList>
            <consortium name="The Broad Institute Genomics Platform"/>
            <consortium name="The Broad Institute Genome Sequencing Center for Infectious Disease"/>
            <person name="Wu L."/>
            <person name="Ma J."/>
        </authorList>
    </citation>
    <scope>NUCLEOTIDE SEQUENCE [LARGE SCALE GENOMIC DNA]</scope>
    <source>
        <strain evidence="4">JCM 14370</strain>
    </source>
</reference>
<feature type="region of interest" description="Disordered" evidence="1">
    <location>
        <begin position="85"/>
        <end position="111"/>
    </location>
</feature>